<reference evidence="1" key="1">
    <citation type="submission" date="2018-06" db="EMBL/GenBank/DDBJ databases">
        <authorList>
            <person name="Zhirakovskaya E."/>
        </authorList>
    </citation>
    <scope>NUCLEOTIDE SEQUENCE</scope>
</reference>
<sequence>MTYVALLVSGFLVVLTAIVRAAGASLVRTPRADALHDAGDGDKRAAAVAEMLNDRSRLQPALGMTHTLFLVAAAVPASWALTRLETGANLAVALV</sequence>
<evidence type="ECO:0000313" key="1">
    <source>
        <dbReference type="EMBL" id="VAW01876.1"/>
    </source>
</evidence>
<gene>
    <name evidence="1" type="ORF">MNBD_ACTINO02-148</name>
</gene>
<dbReference type="AlphaFoldDB" id="A0A3B0T4K7"/>
<name>A0A3B0T4K7_9ZZZZ</name>
<protein>
    <submittedName>
        <fullName evidence="1">Uncharacterized protein</fullName>
    </submittedName>
</protein>
<dbReference type="EMBL" id="UOEK01000220">
    <property type="protein sequence ID" value="VAW01876.1"/>
    <property type="molecule type" value="Genomic_DNA"/>
</dbReference>
<feature type="non-terminal residue" evidence="1">
    <location>
        <position position="95"/>
    </location>
</feature>
<accession>A0A3B0T4K7</accession>
<proteinExistence type="predicted"/>
<organism evidence="1">
    <name type="scientific">hydrothermal vent metagenome</name>
    <dbReference type="NCBI Taxonomy" id="652676"/>
    <lineage>
        <taxon>unclassified sequences</taxon>
        <taxon>metagenomes</taxon>
        <taxon>ecological metagenomes</taxon>
    </lineage>
</organism>